<dbReference type="eggNOG" id="COG3764">
    <property type="taxonomic scope" value="Bacteria"/>
</dbReference>
<sequence length="230" mass="25374">MKPTAEQKGNIAMRQKIGRVCMVLGALLILAAAALLAYNKWDASRADKASQEVLGELEQTLNAAIEEKAKSDTVALQPELDPTQEMTVTELNGGDYIGYLSIPSIGLELPVMSQWSYAGLKIAPGRYSGSTYADNMVVCAHNYAKHFSPIKWLTEGAQVYFTDMDGMRWTYEVSYVENLQPTQIEEMTEKTEESDEWDLTLFTCTTGGSARCAVRCVRTGYPALTTETAE</sequence>
<dbReference type="Proteomes" id="UP000006028">
    <property type="component" value="Unassembled WGS sequence"/>
</dbReference>
<dbReference type="Pfam" id="PF04203">
    <property type="entry name" value="Sortase"/>
    <property type="match status" value="1"/>
</dbReference>
<evidence type="ECO:0000256" key="1">
    <source>
        <dbReference type="ARBA" id="ARBA00022801"/>
    </source>
</evidence>
<organism evidence="4 5">
    <name type="scientific">Faecalibacterium cf. prausnitzii KLE1255</name>
    <dbReference type="NCBI Taxonomy" id="748224"/>
    <lineage>
        <taxon>Bacteria</taxon>
        <taxon>Bacillati</taxon>
        <taxon>Bacillota</taxon>
        <taxon>Clostridia</taxon>
        <taxon>Eubacteriales</taxon>
        <taxon>Oscillospiraceae</taxon>
        <taxon>Faecalibacterium</taxon>
    </lineage>
</organism>
<dbReference type="BioCyc" id="FCF748224-HMP:GTSS-956-MONOMER"/>
<feature type="active site" description="Proton donor/acceptor" evidence="2">
    <location>
        <position position="141"/>
    </location>
</feature>
<evidence type="ECO:0000256" key="2">
    <source>
        <dbReference type="PIRSR" id="PIRSR605754-1"/>
    </source>
</evidence>
<dbReference type="SUPFAM" id="SSF63817">
    <property type="entry name" value="Sortase"/>
    <property type="match status" value="1"/>
</dbReference>
<dbReference type="InterPro" id="IPR023365">
    <property type="entry name" value="Sortase_dom-sf"/>
</dbReference>
<dbReference type="EMBL" id="AECU01000213">
    <property type="protein sequence ID" value="EFQ05609.1"/>
    <property type="molecule type" value="Genomic_DNA"/>
</dbReference>
<comment type="caution">
    <text evidence="4">The sequence shown here is derived from an EMBL/GenBank/DDBJ whole genome shotgun (WGS) entry which is preliminary data.</text>
</comment>
<name>E2ZML8_9FIRM</name>
<dbReference type="AlphaFoldDB" id="E2ZML8"/>
<evidence type="ECO:0000313" key="4">
    <source>
        <dbReference type="EMBL" id="EFQ05609.1"/>
    </source>
</evidence>
<keyword evidence="1" id="KW-0378">Hydrolase</keyword>
<reference evidence="4 5" key="1">
    <citation type="submission" date="2010-08" db="EMBL/GenBank/DDBJ databases">
        <authorList>
            <person name="Weinstock G."/>
            <person name="Sodergren E."/>
            <person name="Clifton S."/>
            <person name="Fulton L."/>
            <person name="Fulton B."/>
            <person name="Courtney L."/>
            <person name="Fronick C."/>
            <person name="Harrison M."/>
            <person name="Strong C."/>
            <person name="Farmer C."/>
            <person name="Delahaunty K."/>
            <person name="Markovic C."/>
            <person name="Hall O."/>
            <person name="Minx P."/>
            <person name="Tomlinson C."/>
            <person name="Mitreva M."/>
            <person name="Hou S."/>
            <person name="Chen J."/>
            <person name="Wollam A."/>
            <person name="Pepin K.H."/>
            <person name="Johnson M."/>
            <person name="Bhonagiri V."/>
            <person name="Zhang X."/>
            <person name="Suruliraj S."/>
            <person name="Warren W."/>
            <person name="Chinwalla A."/>
            <person name="Mardis E.R."/>
            <person name="Wilson R.K."/>
        </authorList>
    </citation>
    <scope>NUCLEOTIDE SEQUENCE [LARGE SCALE GENOMIC DNA]</scope>
    <source>
        <strain evidence="4 5">KLE1255</strain>
    </source>
</reference>
<dbReference type="NCBIfam" id="TIGR01076">
    <property type="entry name" value="sortase_fam"/>
    <property type="match status" value="1"/>
</dbReference>
<dbReference type="HOGENOM" id="CLU_105000_0_0_9"/>
<dbReference type="GO" id="GO:0016787">
    <property type="term" value="F:hydrolase activity"/>
    <property type="evidence" value="ECO:0007669"/>
    <property type="project" value="UniProtKB-KW"/>
</dbReference>
<gene>
    <name evidence="4" type="ORF">HMPREF9436_02938</name>
</gene>
<feature type="active site" description="Acyl-thioester intermediate" evidence="2">
    <location>
        <position position="204"/>
    </location>
</feature>
<evidence type="ECO:0000256" key="3">
    <source>
        <dbReference type="SAM" id="Phobius"/>
    </source>
</evidence>
<evidence type="ECO:0000313" key="5">
    <source>
        <dbReference type="Proteomes" id="UP000006028"/>
    </source>
</evidence>
<dbReference type="InterPro" id="IPR005754">
    <property type="entry name" value="Sortase"/>
</dbReference>
<proteinExistence type="predicted"/>
<dbReference type="STRING" id="748224.HMPREF9436_02938"/>
<keyword evidence="3" id="KW-0472">Membrane</keyword>
<protein>
    <submittedName>
        <fullName evidence="4">Sortase family protein</fullName>
    </submittedName>
</protein>
<dbReference type="Gene3D" id="2.40.260.10">
    <property type="entry name" value="Sortase"/>
    <property type="match status" value="1"/>
</dbReference>
<keyword evidence="3" id="KW-1133">Transmembrane helix</keyword>
<dbReference type="CDD" id="cd00004">
    <property type="entry name" value="Sortase"/>
    <property type="match status" value="1"/>
</dbReference>
<feature type="transmembrane region" description="Helical" evidence="3">
    <location>
        <begin position="20"/>
        <end position="38"/>
    </location>
</feature>
<keyword evidence="3" id="KW-0812">Transmembrane</keyword>
<accession>E2ZML8</accession>